<dbReference type="OrthoDB" id="4062651at2759"/>
<dbReference type="PANTHER" id="PTHR44329">
    <property type="entry name" value="SERINE/THREONINE-PROTEIN KINASE TNNI3K-RELATED"/>
    <property type="match status" value="1"/>
</dbReference>
<name>A0A167P5I5_CALVF</name>
<gene>
    <name evidence="2" type="ORF">CALVIDRAFT_478756</name>
</gene>
<dbReference type="SUPFAM" id="SSF56112">
    <property type="entry name" value="Protein kinase-like (PK-like)"/>
    <property type="match status" value="1"/>
</dbReference>
<keyword evidence="3" id="KW-1185">Reference proteome</keyword>
<proteinExistence type="predicted"/>
<dbReference type="AlphaFoldDB" id="A0A167P5I5"/>
<dbReference type="Gene3D" id="1.10.510.10">
    <property type="entry name" value="Transferase(Phosphotransferase) domain 1"/>
    <property type="match status" value="1"/>
</dbReference>
<dbReference type="GO" id="GO:0004674">
    <property type="term" value="F:protein serine/threonine kinase activity"/>
    <property type="evidence" value="ECO:0007669"/>
    <property type="project" value="TreeGrafter"/>
</dbReference>
<keyword evidence="2" id="KW-0418">Kinase</keyword>
<accession>A0A167P5I5</accession>
<evidence type="ECO:0000313" key="2">
    <source>
        <dbReference type="EMBL" id="KZO98441.1"/>
    </source>
</evidence>
<dbReference type="Proteomes" id="UP000076738">
    <property type="component" value="Unassembled WGS sequence"/>
</dbReference>
<evidence type="ECO:0000259" key="1">
    <source>
        <dbReference type="PROSITE" id="PS50011"/>
    </source>
</evidence>
<dbReference type="InterPro" id="IPR000719">
    <property type="entry name" value="Prot_kinase_dom"/>
</dbReference>
<dbReference type="Pfam" id="PF07714">
    <property type="entry name" value="PK_Tyr_Ser-Thr"/>
    <property type="match status" value="1"/>
</dbReference>
<dbReference type="PIRSF" id="PIRSF000654">
    <property type="entry name" value="Integrin-linked_kinase"/>
    <property type="match status" value="1"/>
</dbReference>
<evidence type="ECO:0000313" key="3">
    <source>
        <dbReference type="Proteomes" id="UP000076738"/>
    </source>
</evidence>
<organism evidence="2 3">
    <name type="scientific">Calocera viscosa (strain TUFC12733)</name>
    <dbReference type="NCBI Taxonomy" id="1330018"/>
    <lineage>
        <taxon>Eukaryota</taxon>
        <taxon>Fungi</taxon>
        <taxon>Dikarya</taxon>
        <taxon>Basidiomycota</taxon>
        <taxon>Agaricomycotina</taxon>
        <taxon>Dacrymycetes</taxon>
        <taxon>Dacrymycetales</taxon>
        <taxon>Dacrymycetaceae</taxon>
        <taxon>Calocera</taxon>
    </lineage>
</organism>
<dbReference type="STRING" id="1330018.A0A167P5I5"/>
<dbReference type="InterPro" id="IPR051681">
    <property type="entry name" value="Ser/Thr_Kinases-Pseudokinases"/>
</dbReference>
<feature type="domain" description="Protein kinase" evidence="1">
    <location>
        <begin position="1"/>
        <end position="232"/>
    </location>
</feature>
<dbReference type="PANTHER" id="PTHR44329:SF214">
    <property type="entry name" value="PROTEIN KINASE DOMAIN-CONTAINING PROTEIN"/>
    <property type="match status" value="1"/>
</dbReference>
<dbReference type="GO" id="GO:0005524">
    <property type="term" value="F:ATP binding"/>
    <property type="evidence" value="ECO:0007669"/>
    <property type="project" value="InterPro"/>
</dbReference>
<dbReference type="InterPro" id="IPR011009">
    <property type="entry name" value="Kinase-like_dom_sf"/>
</dbReference>
<sequence length="233" mass="26498">MYEGYIWRMLKHPNVLPFFGIHTNSRDEVGLVTVWMPHNDVMRYVHRNPRCDRRTIIRGAAEGLAYLHRQDIVHGDIRGSKILIDEVSDITGRWPQARIADFGLAASSESDQEAVYDGTSASVLATVCRWLAPERCNSGASSLPVFASDVFSFSRTILEITTGQKPFPREKAVFHLIKKLVCNELWPERPTGNEVVDSIITDDVWILMSQMWAQDPADRPSMAEVQTRLERLM</sequence>
<dbReference type="InterPro" id="IPR001245">
    <property type="entry name" value="Ser-Thr/Tyr_kinase_cat_dom"/>
</dbReference>
<protein>
    <submittedName>
        <fullName evidence="2">Kinase-like protein</fullName>
    </submittedName>
</protein>
<dbReference type="EMBL" id="KV417276">
    <property type="protein sequence ID" value="KZO98441.1"/>
    <property type="molecule type" value="Genomic_DNA"/>
</dbReference>
<dbReference type="PROSITE" id="PS50011">
    <property type="entry name" value="PROTEIN_KINASE_DOM"/>
    <property type="match status" value="1"/>
</dbReference>
<reference evidence="2 3" key="1">
    <citation type="journal article" date="2016" name="Mol. Biol. Evol.">
        <title>Comparative Genomics of Early-Diverging Mushroom-Forming Fungi Provides Insights into the Origins of Lignocellulose Decay Capabilities.</title>
        <authorList>
            <person name="Nagy L.G."/>
            <person name="Riley R."/>
            <person name="Tritt A."/>
            <person name="Adam C."/>
            <person name="Daum C."/>
            <person name="Floudas D."/>
            <person name="Sun H."/>
            <person name="Yadav J.S."/>
            <person name="Pangilinan J."/>
            <person name="Larsson K.H."/>
            <person name="Matsuura K."/>
            <person name="Barry K."/>
            <person name="Labutti K."/>
            <person name="Kuo R."/>
            <person name="Ohm R.A."/>
            <person name="Bhattacharya S.S."/>
            <person name="Shirouzu T."/>
            <person name="Yoshinaga Y."/>
            <person name="Martin F.M."/>
            <person name="Grigoriev I.V."/>
            <person name="Hibbett D.S."/>
        </authorList>
    </citation>
    <scope>NUCLEOTIDE SEQUENCE [LARGE SCALE GENOMIC DNA]</scope>
    <source>
        <strain evidence="2 3">TUFC12733</strain>
    </source>
</reference>
<keyword evidence="2" id="KW-0808">Transferase</keyword>